<feature type="transmembrane region" description="Helical" evidence="1">
    <location>
        <begin position="56"/>
        <end position="78"/>
    </location>
</feature>
<comment type="caution">
    <text evidence="3">The sequence shown here is derived from an EMBL/GenBank/DDBJ whole genome shotgun (WGS) entry which is preliminary data.</text>
</comment>
<evidence type="ECO:0000256" key="1">
    <source>
        <dbReference type="SAM" id="Phobius"/>
    </source>
</evidence>
<keyword evidence="1" id="KW-0812">Transmembrane</keyword>
<dbReference type="InterPro" id="IPR010496">
    <property type="entry name" value="AL/BT2_dom"/>
</dbReference>
<gene>
    <name evidence="3" type="ORF">ENQ76_12840</name>
</gene>
<sequence length="286" mass="31305">MLGCHGRVGRVFERFARLAAGRMRAARICCGDGMDSCTPVGNISDRRWRADMQPGFVLRGMLGGLTLALVITIAPGAAADEFRSLFDGKSLAGWSAHDPSYWSVRDGALTGESTPEHPCTSNQFLVWQGGEVADFELKLKFRVTGNLCNSGVQFRSRFRDDGLAVGYQADILESGPYLGGVCDEMHTRKGPELLTANGKKTVIDESGQRTATDLGVTATMRPEGEWNDYHIQARGQHIILSINGVKCSELIDREQGHFDLKGLLGLQLRSGKPMTVQFKDIFLKPL</sequence>
<dbReference type="EMBL" id="DSOK01000351">
    <property type="protein sequence ID" value="HEN16341.1"/>
    <property type="molecule type" value="Genomic_DNA"/>
</dbReference>
<evidence type="ECO:0000259" key="2">
    <source>
        <dbReference type="Pfam" id="PF06439"/>
    </source>
</evidence>
<keyword evidence="1" id="KW-1133">Transmembrane helix</keyword>
<accession>A0A7C2K2B0</accession>
<dbReference type="Pfam" id="PF06439">
    <property type="entry name" value="3keto-disac_hyd"/>
    <property type="match status" value="1"/>
</dbReference>
<protein>
    <submittedName>
        <fullName evidence="3">DUF1080 domain-containing protein</fullName>
    </submittedName>
</protein>
<keyword evidence="1" id="KW-0472">Membrane</keyword>
<dbReference type="GO" id="GO:0016787">
    <property type="term" value="F:hydrolase activity"/>
    <property type="evidence" value="ECO:0007669"/>
    <property type="project" value="InterPro"/>
</dbReference>
<dbReference type="Gene3D" id="2.60.120.560">
    <property type="entry name" value="Exo-inulinase, domain 1"/>
    <property type="match status" value="1"/>
</dbReference>
<dbReference type="AlphaFoldDB" id="A0A7C2K2B0"/>
<reference evidence="3" key="1">
    <citation type="journal article" date="2020" name="mSystems">
        <title>Genome- and Community-Level Interaction Insights into Carbon Utilization and Element Cycling Functions of Hydrothermarchaeota in Hydrothermal Sediment.</title>
        <authorList>
            <person name="Zhou Z."/>
            <person name="Liu Y."/>
            <person name="Xu W."/>
            <person name="Pan J."/>
            <person name="Luo Z.H."/>
            <person name="Li M."/>
        </authorList>
    </citation>
    <scope>NUCLEOTIDE SEQUENCE [LARGE SCALE GENOMIC DNA]</scope>
    <source>
        <strain evidence="3">SpSt-339</strain>
    </source>
</reference>
<feature type="domain" description="3-keto-alpha-glucoside-1,2-lyase/3-keto-2-hydroxy-glucal hydratase" evidence="2">
    <location>
        <begin position="81"/>
        <end position="284"/>
    </location>
</feature>
<organism evidence="3">
    <name type="scientific">Schlesneria paludicola</name>
    <dbReference type="NCBI Taxonomy" id="360056"/>
    <lineage>
        <taxon>Bacteria</taxon>
        <taxon>Pseudomonadati</taxon>
        <taxon>Planctomycetota</taxon>
        <taxon>Planctomycetia</taxon>
        <taxon>Planctomycetales</taxon>
        <taxon>Planctomycetaceae</taxon>
        <taxon>Schlesneria</taxon>
    </lineage>
</organism>
<evidence type="ECO:0000313" key="3">
    <source>
        <dbReference type="EMBL" id="HEN16341.1"/>
    </source>
</evidence>
<proteinExistence type="predicted"/>
<name>A0A7C2K2B0_9PLAN</name>